<keyword evidence="5 8" id="KW-0067">ATP-binding</keyword>
<dbReference type="Gene3D" id="1.10.1750.10">
    <property type="match status" value="1"/>
</dbReference>
<dbReference type="eggNOG" id="COG0593">
    <property type="taxonomic scope" value="Bacteria"/>
</dbReference>
<dbReference type="EMBL" id="CP022752">
    <property type="protein sequence ID" value="ASU76984.1"/>
    <property type="molecule type" value="Genomic_DNA"/>
</dbReference>
<evidence type="ECO:0000259" key="14">
    <source>
        <dbReference type="SMART" id="SM00760"/>
    </source>
</evidence>
<dbReference type="KEGG" id="aey:CDG81_00005"/>
<dbReference type="RefSeq" id="WP_043569618.1">
    <property type="nucleotide sequence ID" value="NZ_CP022752.1"/>
</dbReference>
<dbReference type="GO" id="GO:0005524">
    <property type="term" value="F:ATP binding"/>
    <property type="evidence" value="ECO:0007669"/>
    <property type="project" value="UniProtKB-UniRule"/>
</dbReference>
<evidence type="ECO:0000256" key="7">
    <source>
        <dbReference type="ARBA" id="ARBA00023125"/>
    </source>
</evidence>
<dbReference type="AlphaFoldDB" id="A0A099DC31"/>
<feature type="binding site" evidence="8">
    <location>
        <position position="328"/>
    </location>
    <ligand>
        <name>ATP</name>
        <dbReference type="ChEBI" id="CHEBI:30616"/>
    </ligand>
</feature>
<dbReference type="InterPro" id="IPR001957">
    <property type="entry name" value="Chromosome_initiator_DnaA"/>
</dbReference>
<dbReference type="OrthoDB" id="9807019at2"/>
<dbReference type="Gene3D" id="3.30.300.180">
    <property type="match status" value="1"/>
</dbReference>
<dbReference type="HAMAP" id="MF_00377">
    <property type="entry name" value="DnaA_bact"/>
    <property type="match status" value="1"/>
</dbReference>
<dbReference type="NCBIfam" id="TIGR00362">
    <property type="entry name" value="DnaA"/>
    <property type="match status" value="1"/>
</dbReference>
<dbReference type="InterPro" id="IPR020591">
    <property type="entry name" value="Chromosome_initiator_DnaA-like"/>
</dbReference>
<keyword evidence="6 8" id="KW-0446">Lipid-binding</keyword>
<keyword evidence="3 8" id="KW-0235">DNA replication</keyword>
<comment type="subunit">
    <text evidence="8">Oligomerizes as a right-handed, spiral filament on DNA at oriC.</text>
</comment>
<dbReference type="GO" id="GO:0003688">
    <property type="term" value="F:DNA replication origin binding"/>
    <property type="evidence" value="ECO:0007669"/>
    <property type="project" value="UniProtKB-UniRule"/>
</dbReference>
<evidence type="ECO:0000256" key="2">
    <source>
        <dbReference type="ARBA" id="ARBA00022490"/>
    </source>
</evidence>
<evidence type="ECO:0000256" key="5">
    <source>
        <dbReference type="ARBA" id="ARBA00022840"/>
    </source>
</evidence>
<dbReference type="PROSITE" id="PS01008">
    <property type="entry name" value="DNAA"/>
    <property type="match status" value="1"/>
</dbReference>
<dbReference type="InterPro" id="IPR018312">
    <property type="entry name" value="Chromosome_initiator_DnaA_CS"/>
</dbReference>
<feature type="binding site" evidence="8">
    <location>
        <position position="331"/>
    </location>
    <ligand>
        <name>ATP</name>
        <dbReference type="ChEBI" id="CHEBI:30616"/>
    </ligand>
</feature>
<dbReference type="PANTHER" id="PTHR30050:SF2">
    <property type="entry name" value="CHROMOSOMAL REPLICATION INITIATOR PROTEIN DNAA"/>
    <property type="match status" value="1"/>
</dbReference>
<keyword evidence="7 8" id="KW-0238">DNA-binding</keyword>
<evidence type="ECO:0000313" key="18">
    <source>
        <dbReference type="Proteomes" id="UP000215043"/>
    </source>
</evidence>
<organism evidence="15 18">
    <name type="scientific">Actinopolyspora erythraea</name>
    <dbReference type="NCBI Taxonomy" id="414996"/>
    <lineage>
        <taxon>Bacteria</taxon>
        <taxon>Bacillati</taxon>
        <taxon>Actinomycetota</taxon>
        <taxon>Actinomycetes</taxon>
        <taxon>Actinopolysporales</taxon>
        <taxon>Actinopolysporaceae</taxon>
        <taxon>Actinopolyspora</taxon>
    </lineage>
</organism>
<evidence type="ECO:0000256" key="9">
    <source>
        <dbReference type="NCBIfam" id="TIGR00362"/>
    </source>
</evidence>
<dbReference type="InterPro" id="IPR010921">
    <property type="entry name" value="Trp_repressor/repl_initiator"/>
</dbReference>
<dbReference type="Proteomes" id="UP000215043">
    <property type="component" value="Chromosome"/>
</dbReference>
<accession>A0A099DC31</accession>
<dbReference type="PRINTS" id="PR00051">
    <property type="entry name" value="DNAA"/>
</dbReference>
<comment type="domain">
    <text evidence="8">Domain I is involved in oligomerization and binding regulators, domain II is flexibile and of varying length in different bacteria, domain III forms the AAA+ region, while domain IV binds dsDNA.</text>
</comment>
<feature type="domain" description="AAA+ ATPase" evidence="13">
    <location>
        <begin position="317"/>
        <end position="445"/>
    </location>
</feature>
<dbReference type="InterPro" id="IPR003593">
    <property type="entry name" value="AAA+_ATPase"/>
</dbReference>
<dbReference type="PANTHER" id="PTHR30050">
    <property type="entry name" value="CHROMOSOMAL REPLICATION INITIATOR PROTEIN DNAA"/>
    <property type="match status" value="1"/>
</dbReference>
<dbReference type="Pfam" id="PF08299">
    <property type="entry name" value="Bac_DnaA_C"/>
    <property type="match status" value="1"/>
</dbReference>
<dbReference type="Gene3D" id="3.40.50.300">
    <property type="entry name" value="P-loop containing nucleotide triphosphate hydrolases"/>
    <property type="match status" value="1"/>
</dbReference>
<dbReference type="Proteomes" id="UP000029737">
    <property type="component" value="Unassembled WGS sequence"/>
</dbReference>
<dbReference type="SMART" id="SM00382">
    <property type="entry name" value="AAA"/>
    <property type="match status" value="1"/>
</dbReference>
<dbReference type="FunFam" id="1.10.8.60:FF:000003">
    <property type="entry name" value="Chromosomal replication initiator protein DnaA"/>
    <property type="match status" value="1"/>
</dbReference>
<dbReference type="SMART" id="SM00760">
    <property type="entry name" value="Bac_DnaA_C"/>
    <property type="match status" value="1"/>
</dbReference>
<evidence type="ECO:0000259" key="13">
    <source>
        <dbReference type="SMART" id="SM00382"/>
    </source>
</evidence>
<feature type="region of interest" description="Domain IV, binds dsDNA" evidence="8">
    <location>
        <begin position="501"/>
        <end position="627"/>
    </location>
</feature>
<evidence type="ECO:0000313" key="16">
    <source>
        <dbReference type="EMBL" id="KGI82950.1"/>
    </source>
</evidence>
<evidence type="ECO:0000256" key="12">
    <source>
        <dbReference type="SAM" id="MobiDB-lite"/>
    </source>
</evidence>
<evidence type="ECO:0000256" key="10">
    <source>
        <dbReference type="RuleBase" id="RU000577"/>
    </source>
</evidence>
<dbReference type="SUPFAM" id="SSF48295">
    <property type="entry name" value="TrpR-like"/>
    <property type="match status" value="1"/>
</dbReference>
<dbReference type="Pfam" id="PF00308">
    <property type="entry name" value="Bac_DnaA"/>
    <property type="match status" value="1"/>
</dbReference>
<evidence type="ECO:0000313" key="17">
    <source>
        <dbReference type="Proteomes" id="UP000029737"/>
    </source>
</evidence>
<gene>
    <name evidence="8" type="primary">dnaA</name>
    <name evidence="15" type="ORF">CDG81_00005</name>
    <name evidence="16" type="ORF">IL38_01675</name>
</gene>
<dbReference type="GO" id="GO:0006270">
    <property type="term" value="P:DNA replication initiation"/>
    <property type="evidence" value="ECO:0007669"/>
    <property type="project" value="UniProtKB-UniRule"/>
</dbReference>
<dbReference type="InterPro" id="IPR013159">
    <property type="entry name" value="DnaA_C"/>
</dbReference>
<sequence>MSDHQADLGRVWDEVVHELSSGTLSPQQRAWMRVTRPIGLLDGTALLAAPSDFAKEAIERALRDPITDALSRRLGREISLAVKVDTAVPAPTRPVTPQPVGEEDGEELPGPAEPDPDPDPAEEDRSRSGQAELPYEIGYGTTQPNGPRGYIPTSEAEGWHGRPSESRQRPRTTHEAEDFGNTAHTGSVSGALPAAPPEQHRPVSGGSDYSWQGMTPLPFGPQYRAGEQHTDAESEAEPEEDEEGEALRAANEIWPTFGGENKPEQQQGQPYTAPKNGPPTSQTRLNAKYTFDTFVIGSSNRFAHAAAVAGAEAPARAYNPLFIWGESGLGKTHLLHAVGHYTQRLFPGMRVRYVSTEEFTNDFINSLRDDRQVAFQRRYRDVDVLLVDDVQFLEGKEGTQEEFFHTFNTLHNSNKQIVVSSDRPPKSLHTLEDRLRTRFEWGLITDIQPPELETRIAILRKKAAQDRLAAPAEVLEFIAARIERNIRELEGALIRVTAFASLNQQPVDVQLAEIVLRDLIPDDAQPPEISTQTIMSMTAEFFGVTVDDLCGPGKTKALAQARQIAMYLCRELTDSSLPKIGQSFGGRDHTTVMHADKKIRKAMAERRRVYDHVQELTARIKQQASFL</sequence>
<name>A0A099DC31_9ACTN</name>
<comment type="function">
    <text evidence="8 10">Plays an essential role in the initiation and regulation of chromosomal replication. ATP-DnaA binds to the origin of replication (oriC) to initiate formation of the DNA replication initiation complex once per cell cycle. Binds the DnaA box (a 9 base pair repeat at the origin) and separates the double-stranded (ds)DNA. Forms a right-handed helical filament on oriC DNA; dsDNA binds to the exterior of the filament while single-stranded (ss)DNA is stabiized in the filament's interior. The ATP-DnaA-oriC complex binds and stabilizes one strand of the AT-rich DNA unwinding element (DUE), permitting loading of DNA polymerase. After initiation quickly degrades to an ADP-DnaA complex that is not apt for DNA replication. Binds acidic phospholipids.</text>
</comment>
<proteinExistence type="inferred from homology"/>
<feature type="region of interest" description="Disordered" evidence="12">
    <location>
        <begin position="89"/>
        <end position="282"/>
    </location>
</feature>
<evidence type="ECO:0000256" key="8">
    <source>
        <dbReference type="HAMAP-Rule" id="MF_00377"/>
    </source>
</evidence>
<evidence type="ECO:0000256" key="3">
    <source>
        <dbReference type="ARBA" id="ARBA00022705"/>
    </source>
</evidence>
<comment type="similarity">
    <text evidence="1 8 11">Belongs to the DnaA family.</text>
</comment>
<evidence type="ECO:0000256" key="4">
    <source>
        <dbReference type="ARBA" id="ARBA00022741"/>
    </source>
</evidence>
<feature type="binding site" evidence="8">
    <location>
        <position position="330"/>
    </location>
    <ligand>
        <name>ATP</name>
        <dbReference type="ChEBI" id="CHEBI:30616"/>
    </ligand>
</feature>
<dbReference type="InterPro" id="IPR013317">
    <property type="entry name" value="DnaA_dom"/>
</dbReference>
<comment type="caution">
    <text evidence="8">Lacks conserved residue(s) required for the propagation of feature annotation.</text>
</comment>
<dbReference type="SUPFAM" id="SSF52540">
    <property type="entry name" value="P-loop containing nucleoside triphosphate hydrolases"/>
    <property type="match status" value="1"/>
</dbReference>
<feature type="compositionally biased region" description="Acidic residues" evidence="12">
    <location>
        <begin position="233"/>
        <end position="244"/>
    </location>
</feature>
<keyword evidence="17" id="KW-1185">Reference proteome</keyword>
<dbReference type="EMBL" id="JPMV01000007">
    <property type="protein sequence ID" value="KGI82950.1"/>
    <property type="molecule type" value="Genomic_DNA"/>
</dbReference>
<dbReference type="NCBIfam" id="NF010686">
    <property type="entry name" value="PRK14086.1"/>
    <property type="match status" value="1"/>
</dbReference>
<evidence type="ECO:0000256" key="6">
    <source>
        <dbReference type="ARBA" id="ARBA00023121"/>
    </source>
</evidence>
<dbReference type="HOGENOM" id="CLU_026910_2_0_11"/>
<keyword evidence="2 8" id="KW-0963">Cytoplasm</keyword>
<dbReference type="CDD" id="cd00009">
    <property type="entry name" value="AAA"/>
    <property type="match status" value="1"/>
</dbReference>
<dbReference type="GO" id="GO:0005886">
    <property type="term" value="C:plasma membrane"/>
    <property type="evidence" value="ECO:0007669"/>
    <property type="project" value="TreeGrafter"/>
</dbReference>
<dbReference type="FunFam" id="1.10.1750.10:FF:000002">
    <property type="entry name" value="Chromosomal replication initiator protein DnaA"/>
    <property type="match status" value="1"/>
</dbReference>
<dbReference type="GO" id="GO:0006275">
    <property type="term" value="P:regulation of DNA replication"/>
    <property type="evidence" value="ECO:0007669"/>
    <property type="project" value="UniProtKB-UniRule"/>
</dbReference>
<feature type="region of interest" description="Domain III, AAA+ region" evidence="8">
    <location>
        <begin position="284"/>
        <end position="500"/>
    </location>
</feature>
<feature type="domain" description="Chromosomal replication initiator DnaA C-terminal" evidence="14">
    <location>
        <begin position="530"/>
        <end position="599"/>
    </location>
</feature>
<comment type="subcellular location">
    <subcellularLocation>
        <location evidence="8">Cytoplasm</location>
    </subcellularLocation>
</comment>
<protein>
    <recommendedName>
        <fullName evidence="8 9">Chromosomal replication initiator protein DnaA</fullName>
    </recommendedName>
</protein>
<reference evidence="16 17" key="1">
    <citation type="journal article" date="2014" name="PLoS ONE">
        <title>Identification and Characterization of a New Erythromycin Biosynthetic Gene Cluster in Actinopolyspora erythraea YIM90600, a Novel Erythronolide-Producing Halophilic Actinomycete Isolated from Salt Field.</title>
        <authorList>
            <person name="Chen D."/>
            <person name="Feng J."/>
            <person name="Huang L."/>
            <person name="Zhang Q."/>
            <person name="Wu J."/>
            <person name="Zhu X."/>
            <person name="Duan Y."/>
            <person name="Xu Z."/>
        </authorList>
    </citation>
    <scope>NUCLEOTIDE SEQUENCE [LARGE SCALE GENOMIC DNA]</scope>
    <source>
        <strain evidence="16 17">YIM90600</strain>
    </source>
</reference>
<dbReference type="InterPro" id="IPR038454">
    <property type="entry name" value="DnaA_N_sf"/>
</dbReference>
<evidence type="ECO:0000313" key="15">
    <source>
        <dbReference type="EMBL" id="ASU76984.1"/>
    </source>
</evidence>
<keyword evidence="4 8" id="KW-0547">Nucleotide-binding</keyword>
<dbReference type="Gene3D" id="1.10.8.60">
    <property type="match status" value="1"/>
</dbReference>
<dbReference type="FunFam" id="3.40.50.300:FF:000150">
    <property type="entry name" value="Chromosomal replication initiator protein DnaA"/>
    <property type="match status" value="1"/>
</dbReference>
<feature type="region of interest" description="Domain I, interacts with DnaA modulators" evidence="8">
    <location>
        <begin position="1"/>
        <end position="177"/>
    </location>
</feature>
<feature type="compositionally biased region" description="Basic and acidic residues" evidence="12">
    <location>
        <begin position="157"/>
        <end position="177"/>
    </location>
</feature>
<reference evidence="15 18" key="2">
    <citation type="submission" date="2017-08" db="EMBL/GenBank/DDBJ databases">
        <title>The complete genome sequence of moderately halophilic actinomycete Actinopolyspora erythraea YIM 90600, the producer of novel erythromycin, novel actinopolysporins A-C and tubercidin.</title>
        <authorList>
            <person name="Yin M."/>
            <person name="Tang S."/>
        </authorList>
    </citation>
    <scope>NUCLEOTIDE SEQUENCE [LARGE SCALE GENOMIC DNA]</scope>
    <source>
        <strain evidence="15 18">YIM 90600</strain>
    </source>
</reference>
<feature type="binding site" evidence="8">
    <location>
        <position position="332"/>
    </location>
    <ligand>
        <name>ATP</name>
        <dbReference type="ChEBI" id="CHEBI:30616"/>
    </ligand>
</feature>
<dbReference type="GO" id="GO:0008289">
    <property type="term" value="F:lipid binding"/>
    <property type="evidence" value="ECO:0007669"/>
    <property type="project" value="UniProtKB-KW"/>
</dbReference>
<evidence type="ECO:0000256" key="11">
    <source>
        <dbReference type="RuleBase" id="RU004227"/>
    </source>
</evidence>
<dbReference type="InterPro" id="IPR027417">
    <property type="entry name" value="P-loop_NTPase"/>
</dbReference>
<evidence type="ECO:0000256" key="1">
    <source>
        <dbReference type="ARBA" id="ARBA00006583"/>
    </source>
</evidence>
<dbReference type="CDD" id="cd06571">
    <property type="entry name" value="Bac_DnaA_C"/>
    <property type="match status" value="1"/>
</dbReference>
<dbReference type="GO" id="GO:0005737">
    <property type="term" value="C:cytoplasm"/>
    <property type="evidence" value="ECO:0007669"/>
    <property type="project" value="UniProtKB-SubCell"/>
</dbReference>